<protein>
    <submittedName>
        <fullName evidence="1">Uncharacterized protein</fullName>
    </submittedName>
</protein>
<accession>A0A6L9EFY0</accession>
<dbReference type="Proteomes" id="UP000475249">
    <property type="component" value="Unassembled WGS sequence"/>
</dbReference>
<sequence length="500" mass="53877">MLWFSCRKDFEYAPNIGRLEFSKDTVFLDTVFTNIGSSTYSLKVYNRTGNDILIPSVGLGQGTASNYRLNVDGEAGKTFTDVPILARDSLFIFIETTFDVSSENQNEFLYTDAIVFDSGVNEQQVPLVTLIKDAVFLFPGTLSNGSKESLLLGIDEQGNEIRIEGFLLEDEELLFTNEKPYVIYGYAAIGDGKTLVVNAGARVHFHENSGLLVGSGGSLQVNGSLSADQELLENEVIFEGDRLEPDFANISGQWGTIWLAPGSAANTVNYLTIKNATVGMLVEGGMGNPQPTLSISNSQIHNSATTNLWARTSVIEGSNLVLGNAGNASLSCSLGGDYVFIHSTIANYWSNGFRIGAALQLSNTENVSGGGTLDEDLTRAEFLNCIIDGNTSLELALQANGNNTFNFSFLNCMLQFRDTGEQFTGNPLYDFTDNSLYSGLILNAEAEFLSTAKNDFRIGENSAAIGAGDPQGSLAVPLDLLGVDRPSPPDLGAFQYVPDN</sequence>
<dbReference type="EMBL" id="WXYO01000007">
    <property type="protein sequence ID" value="NAS13418.1"/>
    <property type="molecule type" value="Genomic_DNA"/>
</dbReference>
<proteinExistence type="predicted"/>
<evidence type="ECO:0000313" key="2">
    <source>
        <dbReference type="Proteomes" id="UP000475249"/>
    </source>
</evidence>
<gene>
    <name evidence="1" type="ORF">GTQ38_15500</name>
</gene>
<evidence type="ECO:0000313" key="1">
    <source>
        <dbReference type="EMBL" id="NAS13418.1"/>
    </source>
</evidence>
<name>A0A6L9EFY0_9FLAO</name>
<comment type="caution">
    <text evidence="1">The sequence shown here is derived from an EMBL/GenBank/DDBJ whole genome shotgun (WGS) entry which is preliminary data.</text>
</comment>
<organism evidence="1 2">
    <name type="scientific">Poritiphilus flavus</name>
    <dbReference type="NCBI Taxonomy" id="2697053"/>
    <lineage>
        <taxon>Bacteria</taxon>
        <taxon>Pseudomonadati</taxon>
        <taxon>Bacteroidota</taxon>
        <taxon>Flavobacteriia</taxon>
        <taxon>Flavobacteriales</taxon>
        <taxon>Flavobacteriaceae</taxon>
        <taxon>Poritiphilus</taxon>
    </lineage>
</organism>
<dbReference type="AlphaFoldDB" id="A0A6L9EFY0"/>
<dbReference type="InterPro" id="IPR011050">
    <property type="entry name" value="Pectin_lyase_fold/virulence"/>
</dbReference>
<dbReference type="SUPFAM" id="SSF51126">
    <property type="entry name" value="Pectin lyase-like"/>
    <property type="match status" value="1"/>
</dbReference>
<reference evidence="1 2" key="1">
    <citation type="submission" date="2020-01" db="EMBL/GenBank/DDBJ databases">
        <title>Bacteria diversity of Porities sp.</title>
        <authorList>
            <person name="Wang G."/>
        </authorList>
    </citation>
    <scope>NUCLEOTIDE SEQUENCE [LARGE SCALE GENOMIC DNA]</scope>
    <source>
        <strain evidence="1 2">R33</strain>
    </source>
</reference>
<keyword evidence="2" id="KW-1185">Reference proteome</keyword>